<accession>A0A544V0H4</accession>
<dbReference type="Proteomes" id="UP000317944">
    <property type="component" value="Unassembled WGS sequence"/>
</dbReference>
<dbReference type="GO" id="GO:0016853">
    <property type="term" value="F:isomerase activity"/>
    <property type="evidence" value="ECO:0007669"/>
    <property type="project" value="UniProtKB-KW"/>
</dbReference>
<dbReference type="AlphaFoldDB" id="A0A544V0H4"/>
<dbReference type="InterPro" id="IPR036237">
    <property type="entry name" value="Xyl_isomerase-like_sf"/>
</dbReference>
<name>A0A544V0H4_LYSSH</name>
<dbReference type="PANTHER" id="PTHR12110">
    <property type="entry name" value="HYDROXYPYRUVATE ISOMERASE"/>
    <property type="match status" value="1"/>
</dbReference>
<dbReference type="RefSeq" id="WP_142507018.1">
    <property type="nucleotide sequence ID" value="NZ_SADV01000001.1"/>
</dbReference>
<protein>
    <submittedName>
        <fullName evidence="2">Sugar phosphate isomerase/epimerase</fullName>
    </submittedName>
</protein>
<dbReference type="SUPFAM" id="SSF51658">
    <property type="entry name" value="Xylose isomerase-like"/>
    <property type="match status" value="1"/>
</dbReference>
<feature type="domain" description="Xylose isomerase-like TIM barrel" evidence="1">
    <location>
        <begin position="28"/>
        <end position="234"/>
    </location>
</feature>
<comment type="caution">
    <text evidence="2">The sequence shown here is derived from an EMBL/GenBank/DDBJ whole genome shotgun (WGS) entry which is preliminary data.</text>
</comment>
<dbReference type="OrthoDB" id="110795at2"/>
<proteinExistence type="predicted"/>
<gene>
    <name evidence="2" type="ORF">C7Y47_00755</name>
</gene>
<dbReference type="PANTHER" id="PTHR12110:SF21">
    <property type="entry name" value="XYLOSE ISOMERASE-LIKE TIM BARREL DOMAIN-CONTAINING PROTEIN"/>
    <property type="match status" value="1"/>
</dbReference>
<dbReference type="InterPro" id="IPR050312">
    <property type="entry name" value="IolE/XylAMocC-like"/>
</dbReference>
<evidence type="ECO:0000313" key="2">
    <source>
        <dbReference type="EMBL" id="TQR39597.1"/>
    </source>
</evidence>
<organism evidence="2 3">
    <name type="scientific">Lysinibacillus sphaericus</name>
    <name type="common">Bacillus sphaericus</name>
    <dbReference type="NCBI Taxonomy" id="1421"/>
    <lineage>
        <taxon>Bacteria</taxon>
        <taxon>Bacillati</taxon>
        <taxon>Bacillota</taxon>
        <taxon>Bacilli</taxon>
        <taxon>Bacillales</taxon>
        <taxon>Bacillaceae</taxon>
        <taxon>Lysinibacillus</taxon>
    </lineage>
</organism>
<evidence type="ECO:0000313" key="3">
    <source>
        <dbReference type="Proteomes" id="UP000317944"/>
    </source>
</evidence>
<evidence type="ECO:0000259" key="1">
    <source>
        <dbReference type="Pfam" id="PF01261"/>
    </source>
</evidence>
<reference evidence="2 3" key="1">
    <citation type="submission" date="2018-03" db="EMBL/GenBank/DDBJ databases">
        <title>Aerobic endospore-forming bacteria genome sequencing and assembly.</title>
        <authorList>
            <person name="Cavalcante D.A."/>
            <person name="Driks A."/>
            <person name="Putonti C."/>
            <person name="De-Souza M.T."/>
        </authorList>
    </citation>
    <scope>NUCLEOTIDE SEQUENCE [LARGE SCALE GENOMIC DNA]</scope>
    <source>
        <strain evidence="2 3">SDF0037</strain>
    </source>
</reference>
<dbReference type="Gene3D" id="3.20.20.150">
    <property type="entry name" value="Divalent-metal-dependent TIM barrel enzymes"/>
    <property type="match status" value="1"/>
</dbReference>
<sequence>MNIFASSTLFWGQSLEEICQKVQVAQLQGIELWVEQMILADWSIGTIEKELQQSGLALTLHARSWDLNIASLNEEIRQASVQDVVRTLLIAKALDVPSITVHPGRKMIANHSVNLYKVAMQRSLQTLYEASEKIGVQLSIELMEHTPKELYWQANMLNTLIKQYPTFRTTFDIAHIDIGISIEQELQQLHAIDKIHISDSTSLQYHVALGTGELQLTPSLWTMIEQLEVPVVIEGLCYDDTLFQQHLNYLEKVGVIQRELFTYKR</sequence>
<keyword evidence="2" id="KW-0413">Isomerase</keyword>
<dbReference type="Pfam" id="PF01261">
    <property type="entry name" value="AP_endonuc_2"/>
    <property type="match status" value="1"/>
</dbReference>
<dbReference type="InterPro" id="IPR013022">
    <property type="entry name" value="Xyl_isomerase-like_TIM-brl"/>
</dbReference>
<dbReference type="EMBL" id="SADV01000001">
    <property type="protein sequence ID" value="TQR39597.1"/>
    <property type="molecule type" value="Genomic_DNA"/>
</dbReference>